<dbReference type="InterPro" id="IPR011991">
    <property type="entry name" value="ArsR-like_HTH"/>
</dbReference>
<gene>
    <name evidence="1" type="ORF">SAMN05421858_4935</name>
</gene>
<dbReference type="AlphaFoldDB" id="A0A1N7FCM4"/>
<evidence type="ECO:0000313" key="1">
    <source>
        <dbReference type="EMBL" id="SIR97976.1"/>
    </source>
</evidence>
<evidence type="ECO:0000313" key="2">
    <source>
        <dbReference type="Proteomes" id="UP000186914"/>
    </source>
</evidence>
<dbReference type="EMBL" id="FTNO01000008">
    <property type="protein sequence ID" value="SIR97976.1"/>
    <property type="molecule type" value="Genomic_DNA"/>
</dbReference>
<dbReference type="Pfam" id="PF12840">
    <property type="entry name" value="HTH_20"/>
    <property type="match status" value="1"/>
</dbReference>
<dbReference type="Proteomes" id="UP000186914">
    <property type="component" value="Unassembled WGS sequence"/>
</dbReference>
<dbReference type="InterPro" id="IPR036388">
    <property type="entry name" value="WH-like_DNA-bd_sf"/>
</dbReference>
<proteinExistence type="predicted"/>
<name>A0A1N7FCM4_9EURY</name>
<dbReference type="CDD" id="cd00090">
    <property type="entry name" value="HTH_ARSR"/>
    <property type="match status" value="1"/>
</dbReference>
<protein>
    <submittedName>
        <fullName evidence="1">Winged helix-turn-helix DNA-binding</fullName>
    </submittedName>
</protein>
<keyword evidence="1" id="KW-0238">DNA-binding</keyword>
<accession>A0A1N7FCM4</accession>
<dbReference type="InterPro" id="IPR036390">
    <property type="entry name" value="WH_DNA-bd_sf"/>
</dbReference>
<dbReference type="SUPFAM" id="SSF46785">
    <property type="entry name" value="Winged helix' DNA-binding domain"/>
    <property type="match status" value="1"/>
</dbReference>
<dbReference type="GO" id="GO:0003677">
    <property type="term" value="F:DNA binding"/>
    <property type="evidence" value="ECO:0007669"/>
    <property type="project" value="UniProtKB-KW"/>
</dbReference>
<organism evidence="1 2">
    <name type="scientific">Haladaptatus litoreus</name>
    <dbReference type="NCBI Taxonomy" id="553468"/>
    <lineage>
        <taxon>Archaea</taxon>
        <taxon>Methanobacteriati</taxon>
        <taxon>Methanobacteriota</taxon>
        <taxon>Stenosarchaea group</taxon>
        <taxon>Halobacteria</taxon>
        <taxon>Halobacteriales</taxon>
        <taxon>Haladaptataceae</taxon>
        <taxon>Haladaptatus</taxon>
    </lineage>
</organism>
<reference evidence="2" key="1">
    <citation type="submission" date="2017-01" db="EMBL/GenBank/DDBJ databases">
        <authorList>
            <person name="Varghese N."/>
            <person name="Submissions S."/>
        </authorList>
    </citation>
    <scope>NUCLEOTIDE SEQUENCE [LARGE SCALE GENOMIC DNA]</scope>
    <source>
        <strain evidence="2">CGMCC 1.7737</strain>
    </source>
</reference>
<keyword evidence="2" id="KW-1185">Reference proteome</keyword>
<sequence length="120" mass="13617">MCEDCRPRELLALLGDEHVQTVLSATSNGPLSANELSDICGTSLPTVYRRIEEMVACHLLAERNEIDANGNHYKTYEALLEKATVQLDDGEFVVDLDTVEQEDAPDRFMRMWNEIREDES</sequence>
<dbReference type="Gene3D" id="1.10.10.10">
    <property type="entry name" value="Winged helix-like DNA-binding domain superfamily/Winged helix DNA-binding domain"/>
    <property type="match status" value="1"/>
</dbReference>